<evidence type="ECO:0000313" key="1">
    <source>
        <dbReference type="EMBL" id="KFM23510.1"/>
    </source>
</evidence>
<keyword evidence="2" id="KW-1185">Reference proteome</keyword>
<dbReference type="PANTHER" id="PTHR33383:SF1">
    <property type="entry name" value="MEMBRANE PROTEIN INSERTION EFFICIENCY FACTOR-RELATED"/>
    <property type="match status" value="1"/>
</dbReference>
<dbReference type="HAMAP" id="MF_00386">
    <property type="entry name" value="UPF0161_YidD"/>
    <property type="match status" value="1"/>
</dbReference>
<dbReference type="PANTHER" id="PTHR33383">
    <property type="entry name" value="MEMBRANE PROTEIN INSERTION EFFICIENCY FACTOR-RELATED"/>
    <property type="match status" value="1"/>
</dbReference>
<protein>
    <submittedName>
        <fullName evidence="1">UPF0161 protein</fullName>
    </submittedName>
</protein>
<dbReference type="Pfam" id="PF01809">
    <property type="entry name" value="YidD"/>
    <property type="match status" value="1"/>
</dbReference>
<accession>A0A087SCQ6</accession>
<gene>
    <name evidence="1" type="ORF">F751_4392</name>
</gene>
<dbReference type="RefSeq" id="XP_011396383.1">
    <property type="nucleotide sequence ID" value="XM_011398081.1"/>
</dbReference>
<dbReference type="NCBIfam" id="TIGR00278">
    <property type="entry name" value="membrane protein insertion efficiency factor YidD"/>
    <property type="match status" value="1"/>
</dbReference>
<dbReference type="Proteomes" id="UP000028924">
    <property type="component" value="Unassembled WGS sequence"/>
</dbReference>
<evidence type="ECO:0000313" key="2">
    <source>
        <dbReference type="Proteomes" id="UP000028924"/>
    </source>
</evidence>
<dbReference type="eggNOG" id="ENOG502S1FR">
    <property type="taxonomic scope" value="Eukaryota"/>
</dbReference>
<dbReference type="STRING" id="3075.A0A087SCQ6"/>
<dbReference type="AlphaFoldDB" id="A0A087SCQ6"/>
<dbReference type="OrthoDB" id="1798at2759"/>
<dbReference type="EMBL" id="KL662094">
    <property type="protein sequence ID" value="KFM23510.1"/>
    <property type="molecule type" value="Genomic_DNA"/>
</dbReference>
<dbReference type="KEGG" id="apro:F751_4392"/>
<sequence>RSAISLLKGYRAFISPLLQPVCRFIPSCSVYSIEAYETYGASKGTILMVWRILRCTPWGGSGLDPVQWPPPGLERFFR</sequence>
<dbReference type="InterPro" id="IPR002696">
    <property type="entry name" value="Membr_insert_effic_factor_YidD"/>
</dbReference>
<name>A0A087SCQ6_AUXPR</name>
<proteinExistence type="inferred from homology"/>
<dbReference type="SMART" id="SM01234">
    <property type="entry name" value="Haemolytic"/>
    <property type="match status" value="1"/>
</dbReference>
<reference evidence="1 2" key="1">
    <citation type="journal article" date="2014" name="BMC Genomics">
        <title>Oil accumulation mechanisms of the oleaginous microalga Chlorella protothecoides revealed through its genome, transcriptomes, and proteomes.</title>
        <authorList>
            <person name="Gao C."/>
            <person name="Wang Y."/>
            <person name="Shen Y."/>
            <person name="Yan D."/>
            <person name="He X."/>
            <person name="Dai J."/>
            <person name="Wu Q."/>
        </authorList>
    </citation>
    <scope>NUCLEOTIDE SEQUENCE [LARGE SCALE GENOMIC DNA]</scope>
    <source>
        <strain evidence="1 2">0710</strain>
    </source>
</reference>
<dbReference type="GeneID" id="23615783"/>
<organism evidence="1 2">
    <name type="scientific">Auxenochlorella protothecoides</name>
    <name type="common">Green microalga</name>
    <name type="synonym">Chlorella protothecoides</name>
    <dbReference type="NCBI Taxonomy" id="3075"/>
    <lineage>
        <taxon>Eukaryota</taxon>
        <taxon>Viridiplantae</taxon>
        <taxon>Chlorophyta</taxon>
        <taxon>core chlorophytes</taxon>
        <taxon>Trebouxiophyceae</taxon>
        <taxon>Chlorellales</taxon>
        <taxon>Chlorellaceae</taxon>
        <taxon>Auxenochlorella</taxon>
    </lineage>
</organism>
<feature type="non-terminal residue" evidence="1">
    <location>
        <position position="1"/>
    </location>
</feature>